<feature type="transmembrane region" description="Helical" evidence="7">
    <location>
        <begin position="202"/>
        <end position="221"/>
    </location>
</feature>
<feature type="transmembrane region" description="Helical" evidence="7">
    <location>
        <begin position="272"/>
        <end position="293"/>
    </location>
</feature>
<dbReference type="SUPFAM" id="SSF103473">
    <property type="entry name" value="MFS general substrate transporter"/>
    <property type="match status" value="1"/>
</dbReference>
<evidence type="ECO:0000313" key="10">
    <source>
        <dbReference type="Proteomes" id="UP000464865"/>
    </source>
</evidence>
<dbReference type="PROSITE" id="PS00216">
    <property type="entry name" value="SUGAR_TRANSPORT_1"/>
    <property type="match status" value="1"/>
</dbReference>
<dbReference type="PRINTS" id="PR01035">
    <property type="entry name" value="TCRTETA"/>
</dbReference>
<evidence type="ECO:0000313" key="9">
    <source>
        <dbReference type="EMBL" id="QIB40554.1"/>
    </source>
</evidence>
<dbReference type="InterPro" id="IPR001958">
    <property type="entry name" value="Tet-R_TetA/multi-R_MdtG-like"/>
</dbReference>
<comment type="function">
    <text evidence="1">Resistance to tetracycline by an active tetracycline efflux. This is an energy-dependent process that decreases the accumulation of the antibiotic in whole cells. This protein functions as a metal-tetracycline/H(+) antiporter.</text>
</comment>
<evidence type="ECO:0000256" key="6">
    <source>
        <dbReference type="ARBA" id="ARBA00023136"/>
    </source>
</evidence>
<protein>
    <submittedName>
        <fullName evidence="9">MFS transporter</fullName>
    </submittedName>
</protein>
<feature type="transmembrane region" description="Helical" evidence="7">
    <location>
        <begin position="475"/>
        <end position="497"/>
    </location>
</feature>
<evidence type="ECO:0000259" key="8">
    <source>
        <dbReference type="PROSITE" id="PS50850"/>
    </source>
</evidence>
<gene>
    <name evidence="9" type="ORF">G3A56_22140</name>
</gene>
<evidence type="ECO:0000256" key="7">
    <source>
        <dbReference type="SAM" id="Phobius"/>
    </source>
</evidence>
<dbReference type="InterPro" id="IPR011701">
    <property type="entry name" value="MFS"/>
</dbReference>
<accession>A0A7L5BNQ4</accession>
<dbReference type="PANTHER" id="PTHR42718">
    <property type="entry name" value="MAJOR FACILITATOR SUPERFAMILY MULTIDRUG TRANSPORTER MFSC"/>
    <property type="match status" value="1"/>
</dbReference>
<feature type="transmembrane region" description="Helical" evidence="7">
    <location>
        <begin position="305"/>
        <end position="323"/>
    </location>
</feature>
<comment type="subcellular location">
    <subcellularLocation>
        <location evidence="2">Membrane</location>
        <topology evidence="2">Multi-pass membrane protein</topology>
    </subcellularLocation>
</comment>
<dbReference type="KEGG" id="roy:G3A56_22140"/>
<feature type="transmembrane region" description="Helical" evidence="7">
    <location>
        <begin position="360"/>
        <end position="378"/>
    </location>
</feature>
<evidence type="ECO:0000256" key="3">
    <source>
        <dbReference type="ARBA" id="ARBA00007520"/>
    </source>
</evidence>
<feature type="domain" description="Major facilitator superfamily (MFS) profile" evidence="8">
    <location>
        <begin position="16"/>
        <end position="502"/>
    </location>
</feature>
<keyword evidence="10" id="KW-1185">Reference proteome</keyword>
<dbReference type="GO" id="GO:0016020">
    <property type="term" value="C:membrane"/>
    <property type="evidence" value="ECO:0007669"/>
    <property type="project" value="UniProtKB-SubCell"/>
</dbReference>
<evidence type="ECO:0000256" key="2">
    <source>
        <dbReference type="ARBA" id="ARBA00004141"/>
    </source>
</evidence>
<sequence length="506" mass="53056">MTLAVTAPTASRSALALAAVCLSALMFGLEISSVPAILPTLEQVLHADFRQLQWIMNAYTIGVTMVLMATGALADRFGRKRVFIGSIVAFSLSSLACGMTESVAVLIGARFLQGLSGGAMLVCQIAILSHQFRTARERGMAFGWWGIVSGVGLGFGPIIGGAIVALWSWEWVFLVHVALGIVTLLLAMGGVKESHDPEATRLDLAGIATLSAAVFCLAFFITQGPELGFASPGALLILGVAAASFIAFVIVEKLTPRPMFDFSVFRIRPFSGAIIGSAAMNISFWPFMIYLPIWFQAGLGYDSVTAGLGLLAYTLPALVVPPLAERLSLRYQPRLVVPAGLFTIGLGFMLMKLGSDAANASWLTMLPGCILSGVGLGLTNTPVTNTTTGAVPAARSGMASGIDMSARMISLAINIPIMGFILVEGVWSSLQANLPSGMDAYDLRSLAEKIAAGTAGSSAEHVSDVLVHQALADGFGLVMLYAGISVWLLAALSFVVFGPARKPVHV</sequence>
<dbReference type="Proteomes" id="UP000464865">
    <property type="component" value="Chromosome M15-12"/>
</dbReference>
<dbReference type="RefSeq" id="WP_082185151.1">
    <property type="nucleotide sequence ID" value="NZ_CP048635.1"/>
</dbReference>
<feature type="transmembrane region" description="Helical" evidence="7">
    <location>
        <begin position="335"/>
        <end position="354"/>
    </location>
</feature>
<feature type="transmembrane region" description="Helical" evidence="7">
    <location>
        <begin position="52"/>
        <end position="70"/>
    </location>
</feature>
<feature type="transmembrane region" description="Helical" evidence="7">
    <location>
        <begin position="171"/>
        <end position="190"/>
    </location>
</feature>
<feature type="transmembrane region" description="Helical" evidence="7">
    <location>
        <begin position="111"/>
        <end position="130"/>
    </location>
</feature>
<dbReference type="PANTHER" id="PTHR42718:SF49">
    <property type="entry name" value="EXPORT PROTEIN"/>
    <property type="match status" value="1"/>
</dbReference>
<feature type="transmembrane region" description="Helical" evidence="7">
    <location>
        <begin position="142"/>
        <end position="165"/>
    </location>
</feature>
<organism evidence="9 10">
    <name type="scientific">Rhizobium oryzihabitans</name>
    <dbReference type="NCBI Taxonomy" id="2267833"/>
    <lineage>
        <taxon>Bacteria</taxon>
        <taxon>Pseudomonadati</taxon>
        <taxon>Pseudomonadota</taxon>
        <taxon>Alphaproteobacteria</taxon>
        <taxon>Hyphomicrobiales</taxon>
        <taxon>Rhizobiaceae</taxon>
        <taxon>Rhizobium/Agrobacterium group</taxon>
        <taxon>Rhizobium</taxon>
    </lineage>
</organism>
<dbReference type="EMBL" id="CP048635">
    <property type="protein sequence ID" value="QIB40554.1"/>
    <property type="molecule type" value="Genomic_DNA"/>
</dbReference>
<feature type="transmembrane region" description="Helical" evidence="7">
    <location>
        <begin position="82"/>
        <end position="105"/>
    </location>
</feature>
<reference evidence="9 10" key="1">
    <citation type="submission" date="2020-02" db="EMBL/GenBank/DDBJ databases">
        <title>Plant-Promoting Endophytic Bacterium Rhizobium oryzihabitans sp. nov., Isolated from the Root of Rice.</title>
        <authorList>
            <person name="zhao J."/>
            <person name="Zhang G."/>
        </authorList>
    </citation>
    <scope>NUCLEOTIDE SEQUENCE [LARGE SCALE GENOMIC DNA]</scope>
    <source>
        <strain evidence="9 10">M15</strain>
    </source>
</reference>
<dbReference type="Pfam" id="PF07690">
    <property type="entry name" value="MFS_1"/>
    <property type="match status" value="1"/>
</dbReference>
<feature type="transmembrane region" description="Helical" evidence="7">
    <location>
        <begin position="233"/>
        <end position="251"/>
    </location>
</feature>
<proteinExistence type="inferred from homology"/>
<name>A0A7L5BNQ4_9HYPH</name>
<evidence type="ECO:0000256" key="5">
    <source>
        <dbReference type="ARBA" id="ARBA00022989"/>
    </source>
</evidence>
<keyword evidence="4 7" id="KW-0812">Transmembrane</keyword>
<dbReference type="Gene3D" id="1.20.1720.10">
    <property type="entry name" value="Multidrug resistance protein D"/>
    <property type="match status" value="1"/>
</dbReference>
<dbReference type="AlphaFoldDB" id="A0A7L5BNQ4"/>
<dbReference type="InterPro" id="IPR036259">
    <property type="entry name" value="MFS_trans_sf"/>
</dbReference>
<keyword evidence="6 7" id="KW-0472">Membrane</keyword>
<comment type="similarity">
    <text evidence="3">Belongs to the major facilitator superfamily. TCR/Tet family.</text>
</comment>
<keyword evidence="5 7" id="KW-1133">Transmembrane helix</keyword>
<dbReference type="Gene3D" id="1.20.1250.20">
    <property type="entry name" value="MFS general substrate transporter like domains"/>
    <property type="match status" value="1"/>
</dbReference>
<dbReference type="InterPro" id="IPR005829">
    <property type="entry name" value="Sugar_transporter_CS"/>
</dbReference>
<dbReference type="InterPro" id="IPR020846">
    <property type="entry name" value="MFS_dom"/>
</dbReference>
<evidence type="ECO:0000256" key="4">
    <source>
        <dbReference type="ARBA" id="ARBA00022692"/>
    </source>
</evidence>
<feature type="transmembrane region" description="Helical" evidence="7">
    <location>
        <begin position="408"/>
        <end position="430"/>
    </location>
</feature>
<dbReference type="CDD" id="cd17321">
    <property type="entry name" value="MFS_MMR_MDR_like"/>
    <property type="match status" value="1"/>
</dbReference>
<evidence type="ECO:0000256" key="1">
    <source>
        <dbReference type="ARBA" id="ARBA00003279"/>
    </source>
</evidence>
<dbReference type="GO" id="GO:0022857">
    <property type="term" value="F:transmembrane transporter activity"/>
    <property type="evidence" value="ECO:0007669"/>
    <property type="project" value="InterPro"/>
</dbReference>
<dbReference type="PROSITE" id="PS50850">
    <property type="entry name" value="MFS"/>
    <property type="match status" value="1"/>
</dbReference>